<accession>A0AAF1BLL2</accession>
<evidence type="ECO:0000256" key="7">
    <source>
        <dbReference type="SAM" id="Phobius"/>
    </source>
</evidence>
<feature type="transmembrane region" description="Helical" evidence="7">
    <location>
        <begin position="425"/>
        <end position="443"/>
    </location>
</feature>
<feature type="transmembrane region" description="Helical" evidence="7">
    <location>
        <begin position="311"/>
        <end position="337"/>
    </location>
</feature>
<dbReference type="Pfam" id="PF01554">
    <property type="entry name" value="MatE"/>
    <property type="match status" value="2"/>
</dbReference>
<dbReference type="NCBIfam" id="TIGR00797">
    <property type="entry name" value="matE"/>
    <property type="match status" value="1"/>
</dbReference>
<dbReference type="GeneID" id="87812684"/>
<evidence type="ECO:0000256" key="1">
    <source>
        <dbReference type="ARBA" id="ARBA00004141"/>
    </source>
</evidence>
<feature type="transmembrane region" description="Helical" evidence="7">
    <location>
        <begin position="240"/>
        <end position="262"/>
    </location>
</feature>
<proteinExistence type="inferred from homology"/>
<dbReference type="CDD" id="cd13132">
    <property type="entry name" value="MATE_eukaryotic"/>
    <property type="match status" value="1"/>
</dbReference>
<comment type="subcellular location">
    <subcellularLocation>
        <location evidence="1">Membrane</location>
        <topology evidence="1">Multi-pass membrane protein</topology>
    </subcellularLocation>
</comment>
<feature type="transmembrane region" description="Helical" evidence="7">
    <location>
        <begin position="494"/>
        <end position="514"/>
    </location>
</feature>
<keyword evidence="5 7" id="KW-0472">Membrane</keyword>
<evidence type="ECO:0000256" key="4">
    <source>
        <dbReference type="ARBA" id="ARBA00022989"/>
    </source>
</evidence>
<dbReference type="Proteomes" id="UP000827549">
    <property type="component" value="Chromosome 7"/>
</dbReference>
<dbReference type="GO" id="GO:0015297">
    <property type="term" value="F:antiporter activity"/>
    <property type="evidence" value="ECO:0007669"/>
    <property type="project" value="InterPro"/>
</dbReference>
<feature type="transmembrane region" description="Helical" evidence="7">
    <location>
        <begin position="393"/>
        <end position="413"/>
    </location>
</feature>
<dbReference type="EMBL" id="CP086720">
    <property type="protein sequence ID" value="WOO86036.1"/>
    <property type="molecule type" value="Genomic_DNA"/>
</dbReference>
<dbReference type="RefSeq" id="XP_062632062.1">
    <property type="nucleotide sequence ID" value="XM_062776078.1"/>
</dbReference>
<feature type="transmembrane region" description="Helical" evidence="7">
    <location>
        <begin position="169"/>
        <end position="191"/>
    </location>
</feature>
<evidence type="ECO:0000256" key="2">
    <source>
        <dbReference type="ARBA" id="ARBA00010199"/>
    </source>
</evidence>
<evidence type="ECO:0000256" key="6">
    <source>
        <dbReference type="SAM" id="MobiDB-lite"/>
    </source>
</evidence>
<feature type="transmembrane region" description="Helical" evidence="7">
    <location>
        <begin position="268"/>
        <end position="290"/>
    </location>
</feature>
<dbReference type="AlphaFoldDB" id="A0AAF1BLL2"/>
<feature type="transmembrane region" description="Helical" evidence="7">
    <location>
        <begin position="357"/>
        <end position="381"/>
    </location>
</feature>
<evidence type="ECO:0000256" key="3">
    <source>
        <dbReference type="ARBA" id="ARBA00022692"/>
    </source>
</evidence>
<dbReference type="PANTHER" id="PTHR11206">
    <property type="entry name" value="MULTIDRUG RESISTANCE PROTEIN"/>
    <property type="match status" value="1"/>
</dbReference>
<dbReference type="GO" id="GO:0016020">
    <property type="term" value="C:membrane"/>
    <property type="evidence" value="ECO:0007669"/>
    <property type="project" value="UniProtKB-SubCell"/>
</dbReference>
<organism evidence="8 9">
    <name type="scientific">Vanrija pseudolonga</name>
    <dbReference type="NCBI Taxonomy" id="143232"/>
    <lineage>
        <taxon>Eukaryota</taxon>
        <taxon>Fungi</taxon>
        <taxon>Dikarya</taxon>
        <taxon>Basidiomycota</taxon>
        <taxon>Agaricomycotina</taxon>
        <taxon>Tremellomycetes</taxon>
        <taxon>Trichosporonales</taxon>
        <taxon>Trichosporonaceae</taxon>
        <taxon>Vanrija</taxon>
    </lineage>
</organism>
<feature type="transmembrane region" description="Helical" evidence="7">
    <location>
        <begin position="132"/>
        <end position="157"/>
    </location>
</feature>
<protein>
    <submittedName>
        <fullName evidence="8">Purtative transporter</fullName>
    </submittedName>
</protein>
<keyword evidence="4 7" id="KW-1133">Transmembrane helix</keyword>
<comment type="similarity">
    <text evidence="2">Belongs to the multi antimicrobial extrusion (MATE) (TC 2.A.66.1) family.</text>
</comment>
<feature type="compositionally biased region" description="Polar residues" evidence="6">
    <location>
        <begin position="1"/>
        <end position="10"/>
    </location>
</feature>
<evidence type="ECO:0000313" key="8">
    <source>
        <dbReference type="EMBL" id="WOO86036.1"/>
    </source>
</evidence>
<reference evidence="8" key="1">
    <citation type="submission" date="2023-10" db="EMBL/GenBank/DDBJ databases">
        <authorList>
            <person name="Noh H."/>
        </authorList>
    </citation>
    <scope>NUCLEOTIDE SEQUENCE</scope>
    <source>
        <strain evidence="8">DUCC4014</strain>
    </source>
</reference>
<sequence>MPQLSPSVLNAPNLDLPARRPVPTMAPLPEHRRVSYHESTPLLSEAPPSAAAIAAGQSGISIASAGDTAHKHHGVIGLNRPASTTNELKVLVRNSIPLTMGLMLENALNTINVLIVGRLGPGELAVVGNSSLLILVTGFPLPLAMAAAFTTLSAPLYTQVDHRYVIGQVLQRTILLSVVLSFLIALLWWNIGPILLALKQPEELVHGMKSYMRYASLLLPALGLFENMKSFLQVQGLMAAPPLVLLAILPFHTLLAVFLVHYTSLGASGAALATAATMWTAGLGLVLYVSRTRAKECWDGWTRKAWEDWGSILWIAVPGALMFGSELWAFEIIALLAGRLGAHAVAAQAIISTLDNIVAMVPYAISIGIANRVGNLLGFGARAIKRAKMTVRAGFFLEILVSGTCGALVLIYRHQLPYIFTDDKAVADVAADAAIFVASYQVFDGLQNVGAACLRAFGRQNVGSIIHFVGYYLVGLPLGAWLGLGSPHWGLSGLWAGAAIALGCTAASELLFAATIKWEDEVERVQQREIGSDSDDEDEDEEA</sequence>
<feature type="transmembrane region" description="Helical" evidence="7">
    <location>
        <begin position="211"/>
        <end position="228"/>
    </location>
</feature>
<feature type="region of interest" description="Disordered" evidence="6">
    <location>
        <begin position="1"/>
        <end position="21"/>
    </location>
</feature>
<dbReference type="InterPro" id="IPR045069">
    <property type="entry name" value="MATE_euk"/>
</dbReference>
<keyword evidence="9" id="KW-1185">Reference proteome</keyword>
<evidence type="ECO:0000313" key="9">
    <source>
        <dbReference type="Proteomes" id="UP000827549"/>
    </source>
</evidence>
<name>A0AAF1BLL2_9TREE</name>
<feature type="transmembrane region" description="Helical" evidence="7">
    <location>
        <begin position="464"/>
        <end position="482"/>
    </location>
</feature>
<keyword evidence="3 7" id="KW-0812">Transmembrane</keyword>
<dbReference type="GO" id="GO:1990961">
    <property type="term" value="P:xenobiotic detoxification by transmembrane export across the plasma membrane"/>
    <property type="evidence" value="ECO:0007669"/>
    <property type="project" value="InterPro"/>
</dbReference>
<gene>
    <name evidence="8" type="primary">SPAC11D3.06_1</name>
    <name evidence="8" type="ORF">LOC62_07G009523</name>
</gene>
<dbReference type="GO" id="GO:0042910">
    <property type="term" value="F:xenobiotic transmembrane transporter activity"/>
    <property type="evidence" value="ECO:0007669"/>
    <property type="project" value="InterPro"/>
</dbReference>
<evidence type="ECO:0000256" key="5">
    <source>
        <dbReference type="ARBA" id="ARBA00023136"/>
    </source>
</evidence>
<dbReference type="InterPro" id="IPR002528">
    <property type="entry name" value="MATE_fam"/>
</dbReference>